<feature type="transmembrane region" description="Helical" evidence="1">
    <location>
        <begin position="553"/>
        <end position="570"/>
    </location>
</feature>
<keyword evidence="1" id="KW-0812">Transmembrane</keyword>
<dbReference type="Pfam" id="PF02421">
    <property type="entry name" value="FeoB_N"/>
    <property type="match status" value="1"/>
</dbReference>
<feature type="transmembrane region" description="Helical" evidence="1">
    <location>
        <begin position="528"/>
        <end position="547"/>
    </location>
</feature>
<feature type="transmembrane region" description="Helical" evidence="1">
    <location>
        <begin position="411"/>
        <end position="429"/>
    </location>
</feature>
<feature type="transmembrane region" description="Helical" evidence="1">
    <location>
        <begin position="298"/>
        <end position="316"/>
    </location>
</feature>
<evidence type="ECO:0000256" key="1">
    <source>
        <dbReference type="SAM" id="Phobius"/>
    </source>
</evidence>
<dbReference type="EMBL" id="DXBS01000072">
    <property type="protein sequence ID" value="HIZ24555.1"/>
    <property type="molecule type" value="Genomic_DNA"/>
</dbReference>
<keyword evidence="1" id="KW-0472">Membrane</keyword>
<dbReference type="Pfam" id="PF07670">
    <property type="entry name" value="Gate"/>
    <property type="match status" value="2"/>
</dbReference>
<evidence type="ECO:0000313" key="4">
    <source>
        <dbReference type="Proteomes" id="UP000824044"/>
    </source>
</evidence>
<dbReference type="PANTHER" id="PTHR43185">
    <property type="entry name" value="FERROUS IRON TRANSPORT PROTEIN B"/>
    <property type="match status" value="1"/>
</dbReference>
<evidence type="ECO:0000313" key="3">
    <source>
        <dbReference type="EMBL" id="HIZ24555.1"/>
    </source>
</evidence>
<dbReference type="PANTHER" id="PTHR43185:SF1">
    <property type="entry name" value="FE(2+) TRANSPORTER FEOB"/>
    <property type="match status" value="1"/>
</dbReference>
<keyword evidence="1" id="KW-1133">Transmembrane helix</keyword>
<gene>
    <name evidence="3" type="ORF">H9812_03655</name>
</gene>
<feature type="domain" description="FeoB-type G" evidence="2">
    <location>
        <begin position="1"/>
        <end position="162"/>
    </location>
</feature>
<feature type="transmembrane region" description="Helical" evidence="1">
    <location>
        <begin position="328"/>
        <end position="350"/>
    </location>
</feature>
<dbReference type="SUPFAM" id="SSF52540">
    <property type="entry name" value="P-loop containing nucleoside triphosphate hydrolases"/>
    <property type="match status" value="1"/>
</dbReference>
<dbReference type="Gene3D" id="3.40.50.300">
    <property type="entry name" value="P-loop containing nucleotide triphosphate hydrolases"/>
    <property type="match status" value="1"/>
</dbReference>
<dbReference type="PRINTS" id="PR00326">
    <property type="entry name" value="GTP1OBG"/>
</dbReference>
<feature type="transmembrane region" description="Helical" evidence="1">
    <location>
        <begin position="184"/>
        <end position="207"/>
    </location>
</feature>
<dbReference type="InterPro" id="IPR011640">
    <property type="entry name" value="Fe2_transport_prot_B_C"/>
</dbReference>
<name>A0A9D2IVR3_9FIRM</name>
<feature type="transmembrane region" description="Helical" evidence="1">
    <location>
        <begin position="219"/>
        <end position="240"/>
    </location>
</feature>
<dbReference type="PROSITE" id="PS51711">
    <property type="entry name" value="G_FEOB"/>
    <property type="match status" value="1"/>
</dbReference>
<comment type="caution">
    <text evidence="3">The sequence shown here is derived from an EMBL/GenBank/DDBJ whole genome shotgun (WGS) entry which is preliminary data.</text>
</comment>
<dbReference type="InterPro" id="IPR050860">
    <property type="entry name" value="FeoB_GTPase"/>
</dbReference>
<proteinExistence type="predicted"/>
<dbReference type="InterPro" id="IPR011642">
    <property type="entry name" value="Gate_dom"/>
</dbReference>
<accession>A0A9D2IVR3</accession>
<dbReference type="AlphaFoldDB" id="A0A9D2IVR3"/>
<sequence length="590" mass="63317">MKLLLVGNPNAGKSTLYNRLTGGHARVGNWHGVTVGALEGRASLAGGQVTVVDLPGIYTPQGRSMEERLTRAYLDENRDAAALFVAECASLPRTLPLLFALCKGRKTALVLTKRRAFERRGGRVDSAALARWLGCPVFFAEGKKRELLQDAGRVFSAQPLAERNISLDGVWAAEREDLGRPDALLMNGAFALPFFAILLAAAFYVTFAPGCLGDFLKGAIEHLFVDVLGGCAAAIPSAVVRSFVIDALLAGLGTVLGFLPQIALLFFFLIVLEESGFLSRLAALTDGVFAKVGLNGRAVFSLVMGFGCTAAAILSTRGLDDRRVQRRTILCLPYISCSAKLPVYLTLAASFFDNPFLAVLLLYALGVGIALLVAVLTSRGSRAPFLLELAPLQVPGADFVLKALLFQIKQFIIKTATVILVFFAASWLFSGFGWDFRPCDVEDSMLASVCTGLKWLFAPVGMGDWRIAYAALSGLIAKENVAGTIAMFYGAFPYGGASAFALAVFVLTCSPCVSAVAASARELGAKRAVLYAALQTLTALLACYLAYFLWTGGIVYALLLCLPVAAFLLMRTRHESVCRKRGHKTLRIHR</sequence>
<evidence type="ECO:0000259" key="2">
    <source>
        <dbReference type="PROSITE" id="PS51711"/>
    </source>
</evidence>
<reference evidence="3" key="2">
    <citation type="submission" date="2021-04" db="EMBL/GenBank/DDBJ databases">
        <authorList>
            <person name="Gilroy R."/>
        </authorList>
    </citation>
    <scope>NUCLEOTIDE SEQUENCE</scope>
    <source>
        <strain evidence="3">CHK33-5263</strain>
    </source>
</reference>
<dbReference type="Proteomes" id="UP000824044">
    <property type="component" value="Unassembled WGS sequence"/>
</dbReference>
<dbReference type="InterPro" id="IPR027417">
    <property type="entry name" value="P-loop_NTPase"/>
</dbReference>
<dbReference type="GO" id="GO:0015093">
    <property type="term" value="F:ferrous iron transmembrane transporter activity"/>
    <property type="evidence" value="ECO:0007669"/>
    <property type="project" value="InterPro"/>
</dbReference>
<dbReference type="GO" id="GO:0005886">
    <property type="term" value="C:plasma membrane"/>
    <property type="evidence" value="ECO:0007669"/>
    <property type="project" value="TreeGrafter"/>
</dbReference>
<feature type="transmembrane region" description="Helical" evidence="1">
    <location>
        <begin position="356"/>
        <end position="376"/>
    </location>
</feature>
<dbReference type="InterPro" id="IPR030389">
    <property type="entry name" value="G_FEOB_dom"/>
</dbReference>
<protein>
    <submittedName>
        <fullName evidence="3">Ferrous iron transporter B</fullName>
    </submittedName>
</protein>
<organism evidence="3 4">
    <name type="scientific">Candidatus Gallimonas intestinigallinarum</name>
    <dbReference type="NCBI Taxonomy" id="2838604"/>
    <lineage>
        <taxon>Bacteria</taxon>
        <taxon>Bacillati</taxon>
        <taxon>Bacillota</taxon>
        <taxon>Clostridia</taxon>
        <taxon>Candidatus Gallimonas</taxon>
    </lineage>
</organism>
<dbReference type="Pfam" id="PF07664">
    <property type="entry name" value="FeoB_C"/>
    <property type="match status" value="1"/>
</dbReference>
<dbReference type="GO" id="GO:0005525">
    <property type="term" value="F:GTP binding"/>
    <property type="evidence" value="ECO:0007669"/>
    <property type="project" value="InterPro"/>
</dbReference>
<feature type="transmembrane region" description="Helical" evidence="1">
    <location>
        <begin position="247"/>
        <end position="272"/>
    </location>
</feature>
<dbReference type="InterPro" id="IPR006073">
    <property type="entry name" value="GTP-bd"/>
</dbReference>
<reference evidence="3" key="1">
    <citation type="journal article" date="2021" name="PeerJ">
        <title>Extensive microbial diversity within the chicken gut microbiome revealed by metagenomics and culture.</title>
        <authorList>
            <person name="Gilroy R."/>
            <person name="Ravi A."/>
            <person name="Getino M."/>
            <person name="Pursley I."/>
            <person name="Horton D.L."/>
            <person name="Alikhan N.F."/>
            <person name="Baker D."/>
            <person name="Gharbi K."/>
            <person name="Hall N."/>
            <person name="Watson M."/>
            <person name="Adriaenssens E.M."/>
            <person name="Foster-Nyarko E."/>
            <person name="Jarju S."/>
            <person name="Secka A."/>
            <person name="Antonio M."/>
            <person name="Oren A."/>
            <person name="Chaudhuri R.R."/>
            <person name="La Ragione R."/>
            <person name="Hildebrand F."/>
            <person name="Pallen M.J."/>
        </authorList>
    </citation>
    <scope>NUCLEOTIDE SEQUENCE</scope>
    <source>
        <strain evidence="3">CHK33-5263</strain>
    </source>
</reference>